<evidence type="ECO:0000256" key="4">
    <source>
        <dbReference type="ARBA" id="ARBA00022827"/>
    </source>
</evidence>
<organism evidence="11 12">
    <name type="scientific">Saccoglossus kowalevskii</name>
    <name type="common">Acorn worm</name>
    <dbReference type="NCBI Taxonomy" id="10224"/>
    <lineage>
        <taxon>Eukaryota</taxon>
        <taxon>Metazoa</taxon>
        <taxon>Hemichordata</taxon>
        <taxon>Enteropneusta</taxon>
        <taxon>Harrimaniidae</taxon>
        <taxon>Saccoglossus</taxon>
    </lineage>
</organism>
<dbReference type="GeneID" id="100377930"/>
<evidence type="ECO:0000259" key="10">
    <source>
        <dbReference type="Pfam" id="PF01619"/>
    </source>
</evidence>
<dbReference type="PANTHER" id="PTHR13914">
    <property type="entry name" value="PROLINE OXIDASE"/>
    <property type="match status" value="1"/>
</dbReference>
<accession>A0ABM0GSE1</accession>
<evidence type="ECO:0000256" key="2">
    <source>
        <dbReference type="ARBA" id="ARBA00005869"/>
    </source>
</evidence>
<dbReference type="Proteomes" id="UP000694865">
    <property type="component" value="Unplaced"/>
</dbReference>
<dbReference type="Gene3D" id="3.20.20.220">
    <property type="match status" value="1"/>
</dbReference>
<dbReference type="InterPro" id="IPR002872">
    <property type="entry name" value="Proline_DH_dom"/>
</dbReference>
<dbReference type="InterPro" id="IPR029041">
    <property type="entry name" value="FAD-linked_oxidoreductase-like"/>
</dbReference>
<keyword evidence="4 8" id="KW-0274">FAD</keyword>
<evidence type="ECO:0000256" key="3">
    <source>
        <dbReference type="ARBA" id="ARBA00022630"/>
    </source>
</evidence>
<gene>
    <name evidence="12" type="primary">LOC100377930</name>
</gene>
<evidence type="ECO:0000256" key="8">
    <source>
        <dbReference type="RuleBase" id="RU364054"/>
    </source>
</evidence>
<feature type="domain" description="Proline dehydrogenase" evidence="10">
    <location>
        <begin position="262"/>
        <end position="505"/>
    </location>
</feature>
<feature type="region of interest" description="Disordered" evidence="9">
    <location>
        <begin position="42"/>
        <end position="61"/>
    </location>
</feature>
<comment type="cofactor">
    <cofactor evidence="1 8">
        <name>FAD</name>
        <dbReference type="ChEBI" id="CHEBI:57692"/>
    </cofactor>
</comment>
<sequence length="526" mass="59858">MSGVYVVSSLLRICKRRHPQWIFGGRNGFTLFRTCRQYHPRQLQNRRNNHHASKPLSASGTVGLDSNNIQNSDFIKHAADEKVNEPELNFSDTKKSFKTKTTLEISRALAVLKMCSYSYFVDNSLKLMKISQMILGKKLSYYLLKSTFYGQFVAGHDIPSILKRVERLKLAGIAPIISIPLEDGFGGPNVSDEDRDIICADNIKVMERCVDQTLQVCDNTKPILMQVRVSPLVWPEVLIKIGELIVKNGYTYGDGGPISIQNFAKGLNQVNKKIERIPELTDTEFEHLNNTLHRLDRLAQYAVDNNTTLQIDAEYINLNMGITLLCLALMYKYNQTKPLIWNTYQTYLKAAHSNICRDIAMAEKLGFTFGVKLVRGAYNDTERLRSKEMGYEDPINQDYEATHIMYNKSLTMMLNLIKTHDRKYSMIVATHNEESLTLAVNKMTELGIDKTDGTVCFGQLLGMCDQVSYALGQSGYLAYKSLPVGTVDQVMPYLSRRASENRAVLAGAKRERELLWRELKRRTMKI</sequence>
<dbReference type="Pfam" id="PF01619">
    <property type="entry name" value="Pro_dh"/>
    <property type="match status" value="1"/>
</dbReference>
<dbReference type="SUPFAM" id="SSF51730">
    <property type="entry name" value="FAD-linked oxidoreductase"/>
    <property type="match status" value="1"/>
</dbReference>
<comment type="similarity">
    <text evidence="2 8">Belongs to the proline oxidase family.</text>
</comment>
<comment type="catalytic activity">
    <reaction evidence="8">
        <text>L-proline + a quinone = (S)-1-pyrroline-5-carboxylate + a quinol + H(+)</text>
        <dbReference type="Rhea" id="RHEA:23784"/>
        <dbReference type="ChEBI" id="CHEBI:15378"/>
        <dbReference type="ChEBI" id="CHEBI:17388"/>
        <dbReference type="ChEBI" id="CHEBI:24646"/>
        <dbReference type="ChEBI" id="CHEBI:60039"/>
        <dbReference type="ChEBI" id="CHEBI:132124"/>
        <dbReference type="EC" id="1.5.5.2"/>
    </reaction>
</comment>
<keyword evidence="3 8" id="KW-0285">Flavoprotein</keyword>
<evidence type="ECO:0000256" key="9">
    <source>
        <dbReference type="SAM" id="MobiDB-lite"/>
    </source>
</evidence>
<keyword evidence="5 8" id="KW-0560">Oxidoreductase</keyword>
<evidence type="ECO:0000313" key="11">
    <source>
        <dbReference type="Proteomes" id="UP000694865"/>
    </source>
</evidence>
<protein>
    <recommendedName>
        <fullName evidence="8">Proline dehydrogenase</fullName>
        <ecNumber evidence="8">1.5.5.2</ecNumber>
    </recommendedName>
</protein>
<evidence type="ECO:0000256" key="6">
    <source>
        <dbReference type="ARBA" id="ARBA00023062"/>
    </source>
</evidence>
<comment type="function">
    <text evidence="8">Converts proline to delta-1-pyrroline-5-carboxylate.</text>
</comment>
<evidence type="ECO:0000313" key="12">
    <source>
        <dbReference type="RefSeq" id="XP_002736322.1"/>
    </source>
</evidence>
<proteinExistence type="inferred from homology"/>
<dbReference type="PANTHER" id="PTHR13914:SF29">
    <property type="entry name" value="HYDROXYPROLINE DEHYDROGENASE"/>
    <property type="match status" value="1"/>
</dbReference>
<keyword evidence="11" id="KW-1185">Reference proteome</keyword>
<reference evidence="12" key="1">
    <citation type="submission" date="2025-08" db="UniProtKB">
        <authorList>
            <consortium name="RefSeq"/>
        </authorList>
    </citation>
    <scope>IDENTIFICATION</scope>
    <source>
        <tissue evidence="12">Testes</tissue>
    </source>
</reference>
<name>A0ABM0GSE1_SACKO</name>
<dbReference type="InterPro" id="IPR015659">
    <property type="entry name" value="Proline_oxidase"/>
</dbReference>
<dbReference type="EC" id="1.5.5.2" evidence="8"/>
<evidence type="ECO:0000256" key="5">
    <source>
        <dbReference type="ARBA" id="ARBA00023002"/>
    </source>
</evidence>
<keyword evidence="6 8" id="KW-0642">Proline metabolism</keyword>
<evidence type="ECO:0000256" key="7">
    <source>
        <dbReference type="ARBA" id="ARBA00048242"/>
    </source>
</evidence>
<dbReference type="RefSeq" id="XP_002736322.1">
    <property type="nucleotide sequence ID" value="XM_002736276.2"/>
</dbReference>
<comment type="catalytic activity">
    <reaction evidence="7">
        <text>trans-4-hydroxy-L-proline + a quinone = (3R,5S)-1-pyrroline-3-hydroxy-5-carboxylate + a quinol + H(+)</text>
        <dbReference type="Rhea" id="RHEA:52512"/>
        <dbReference type="ChEBI" id="CHEBI:15378"/>
        <dbReference type="ChEBI" id="CHEBI:24646"/>
        <dbReference type="ChEBI" id="CHEBI:58375"/>
        <dbReference type="ChEBI" id="CHEBI:62612"/>
        <dbReference type="ChEBI" id="CHEBI:132124"/>
        <dbReference type="EC" id="1.5.5.3"/>
    </reaction>
</comment>
<evidence type="ECO:0000256" key="1">
    <source>
        <dbReference type="ARBA" id="ARBA00001974"/>
    </source>
</evidence>